<evidence type="ECO:0000256" key="5">
    <source>
        <dbReference type="ARBA" id="ARBA00022840"/>
    </source>
</evidence>
<dbReference type="Gene3D" id="3.40.50.620">
    <property type="entry name" value="HUPs"/>
    <property type="match status" value="1"/>
</dbReference>
<dbReference type="InterPro" id="IPR003010">
    <property type="entry name" value="C-N_Hydrolase"/>
</dbReference>
<dbReference type="CDD" id="cd07570">
    <property type="entry name" value="GAT_Gln-NAD-synth"/>
    <property type="match status" value="1"/>
</dbReference>
<dbReference type="PROSITE" id="PS50263">
    <property type="entry name" value="CN_HYDROLASE"/>
    <property type="match status" value="1"/>
</dbReference>
<dbReference type="SUPFAM" id="SSF52402">
    <property type="entry name" value="Adenine nucleotide alpha hydrolases-like"/>
    <property type="match status" value="1"/>
</dbReference>
<feature type="binding site" evidence="7">
    <location>
        <position position="599"/>
    </location>
    <ligand>
        <name>deamido-NAD(+)</name>
        <dbReference type="ChEBI" id="CHEBI:58437"/>
        <note>ligand shared between two neighboring subunits</note>
    </ligand>
</feature>
<dbReference type="PANTHER" id="PTHR23090:SF9">
    <property type="entry name" value="GLUTAMINE-DEPENDENT NAD(+) SYNTHETASE"/>
    <property type="match status" value="1"/>
</dbReference>
<accession>A0ABR7NVD4</accession>
<dbReference type="Gene3D" id="1.10.10.1140">
    <property type="entry name" value="Glutamine-dependent NAD+ synthetase, C-terminal domain"/>
    <property type="match status" value="1"/>
</dbReference>
<dbReference type="PANTHER" id="PTHR23090">
    <property type="entry name" value="NH 3 /GLUTAMINE-DEPENDENT NAD + SYNTHETASE"/>
    <property type="match status" value="1"/>
</dbReference>
<dbReference type="InterPro" id="IPR041856">
    <property type="entry name" value="NAD+_synth_C"/>
</dbReference>
<proteinExistence type="inferred from homology"/>
<evidence type="ECO:0000313" key="11">
    <source>
        <dbReference type="EMBL" id="MBC8600068.1"/>
    </source>
</evidence>
<comment type="function">
    <text evidence="7">Catalyzes the ATP-dependent amidation of deamido-NAD to form NAD. Uses L-glutamine as a nitrogen source.</text>
</comment>
<dbReference type="Gene3D" id="3.60.110.10">
    <property type="entry name" value="Carbon-nitrogen hydrolase"/>
    <property type="match status" value="1"/>
</dbReference>
<comment type="pathway">
    <text evidence="1 7 8">Cofactor biosynthesis; NAD(+) biosynthesis; NAD(+) from deamido-NAD(+) (L-Gln route): step 1/1.</text>
</comment>
<keyword evidence="12" id="KW-1185">Reference proteome</keyword>
<dbReference type="EC" id="6.3.5.1" evidence="7 8"/>
<evidence type="ECO:0000313" key="12">
    <source>
        <dbReference type="Proteomes" id="UP000647491"/>
    </source>
</evidence>
<evidence type="ECO:0000256" key="4">
    <source>
        <dbReference type="ARBA" id="ARBA00022741"/>
    </source>
</evidence>
<dbReference type="InterPro" id="IPR022310">
    <property type="entry name" value="NAD/GMP_synthase"/>
</dbReference>
<comment type="caution">
    <text evidence="11">The sequence shown here is derived from an EMBL/GenBank/DDBJ whole genome shotgun (WGS) entry which is preliminary data.</text>
</comment>
<feature type="binding site" evidence="7">
    <location>
        <position position="121"/>
    </location>
    <ligand>
        <name>L-glutamine</name>
        <dbReference type="ChEBI" id="CHEBI:58359"/>
    </ligand>
</feature>
<dbReference type="CDD" id="cd00553">
    <property type="entry name" value="NAD_synthase"/>
    <property type="match status" value="1"/>
</dbReference>
<keyword evidence="3 7" id="KW-0436">Ligase</keyword>
<evidence type="ECO:0000256" key="1">
    <source>
        <dbReference type="ARBA" id="ARBA00005188"/>
    </source>
</evidence>
<feature type="active site" description="For glutaminase activity" evidence="7">
    <location>
        <position position="115"/>
    </location>
</feature>
<feature type="binding site" evidence="7">
    <location>
        <position position="203"/>
    </location>
    <ligand>
        <name>L-glutamine</name>
        <dbReference type="ChEBI" id="CHEBI:58359"/>
    </ligand>
</feature>
<dbReference type="InterPro" id="IPR036526">
    <property type="entry name" value="C-N_Hydrolase_sf"/>
</dbReference>
<feature type="domain" description="CN hydrolase" evidence="10">
    <location>
        <begin position="6"/>
        <end position="268"/>
    </location>
</feature>
<dbReference type="HAMAP" id="MF_02090">
    <property type="entry name" value="NadE_glutamine_dep"/>
    <property type="match status" value="1"/>
</dbReference>
<feature type="binding site" evidence="7">
    <location>
        <begin position="352"/>
        <end position="359"/>
    </location>
    <ligand>
        <name>ATP</name>
        <dbReference type="ChEBI" id="CHEBI:30616"/>
    </ligand>
</feature>
<dbReference type="InterPro" id="IPR014729">
    <property type="entry name" value="Rossmann-like_a/b/a_fold"/>
</dbReference>
<keyword evidence="5 7" id="KW-0067">ATP-binding</keyword>
<gene>
    <name evidence="7" type="primary">nadE</name>
    <name evidence="11" type="ORF">H8708_12655</name>
</gene>
<evidence type="ECO:0000256" key="6">
    <source>
        <dbReference type="ARBA" id="ARBA00023027"/>
    </source>
</evidence>
<keyword evidence="6 7" id="KW-0520">NAD</keyword>
<feature type="active site" description="Proton acceptor; for glutaminase activity" evidence="7">
    <location>
        <position position="46"/>
    </location>
</feature>
<dbReference type="Pfam" id="PF00795">
    <property type="entry name" value="CN_hydrolase"/>
    <property type="match status" value="1"/>
</dbReference>
<feature type="binding site" evidence="7">
    <location>
        <position position="438"/>
    </location>
    <ligand>
        <name>deamido-NAD(+)</name>
        <dbReference type="ChEBI" id="CHEBI:58437"/>
        <note>ligand shared between two neighboring subunits</note>
    </ligand>
</feature>
<keyword evidence="4 7" id="KW-0547">Nucleotide-binding</keyword>
<dbReference type="NCBIfam" id="TIGR00552">
    <property type="entry name" value="nadE"/>
    <property type="match status" value="1"/>
</dbReference>
<dbReference type="EMBL" id="JACRTJ010000027">
    <property type="protein sequence ID" value="MBC8600068.1"/>
    <property type="molecule type" value="Genomic_DNA"/>
</dbReference>
<evidence type="ECO:0000259" key="10">
    <source>
        <dbReference type="PROSITE" id="PS50263"/>
    </source>
</evidence>
<dbReference type="Proteomes" id="UP000647491">
    <property type="component" value="Unassembled WGS sequence"/>
</dbReference>
<evidence type="ECO:0000256" key="9">
    <source>
        <dbReference type="RuleBase" id="RU003811"/>
    </source>
</evidence>
<evidence type="ECO:0000256" key="3">
    <source>
        <dbReference type="ARBA" id="ARBA00022598"/>
    </source>
</evidence>
<dbReference type="InterPro" id="IPR003694">
    <property type="entry name" value="NAD_synthase"/>
</dbReference>
<evidence type="ECO:0000256" key="8">
    <source>
        <dbReference type="PIRNR" id="PIRNR006630"/>
    </source>
</evidence>
<sequence length="644" mass="71869">MKDGFIRVAAATPDIKVADPVYNEAQVWNMIEEGEKNGAKLMVFPELCLTGYTCGDLFHQDILVDTAADMLKKLIRRSEGHDVLFFVGLPWMKDGKLYNVAAAVHDGELLALITKKNIPNYSEFYELRHFTPGPDVPEPMEWDGRIVPFGSGILLRCVNLPELVVAGEICEDVWVMDPPSISHARAGATVIVNCSASSETAGKHVYRRSLIAGQSARLVCGYICANAGEGESTQDLVFGGHDLIAENGTVLAEFRRFENGMILADLDLKRICSERRRMTTFQVENPREQYDYMDFELEMEDLKELKRPVDPTPFIPSGAAERNERCEEILTIQALGLKKRLAHTGCTQAVVGISGGLDSTLALLVTARAFDMLKIPREKILSVTMPCFGTTDRTYKNACLLTKKLGAELKEVSIKEAVAVHFRDLGHSMDDHDVTYENSQARERTQVLMDLANENGGMVIGTGDMSELALGWATYNGDHMSMYGVNASVPKTLVRHLVRYYADTCGDEELKDVLYDILDTPVSPELLPPEDGVISQKTEDLVGPYELHDFFMYYILRYGYRPSRIFRLAETAFAGIYDSAVILKWLKTFYRRFFSQQFKRSCLPDGPKVGSVAVSPRGDLRMPSDAAARIWLEEAESLMAEGSR</sequence>
<comment type="catalytic activity">
    <reaction evidence="7 8">
        <text>deamido-NAD(+) + L-glutamine + ATP + H2O = L-glutamate + AMP + diphosphate + NAD(+) + H(+)</text>
        <dbReference type="Rhea" id="RHEA:24384"/>
        <dbReference type="ChEBI" id="CHEBI:15377"/>
        <dbReference type="ChEBI" id="CHEBI:15378"/>
        <dbReference type="ChEBI" id="CHEBI:29985"/>
        <dbReference type="ChEBI" id="CHEBI:30616"/>
        <dbReference type="ChEBI" id="CHEBI:33019"/>
        <dbReference type="ChEBI" id="CHEBI:57540"/>
        <dbReference type="ChEBI" id="CHEBI:58359"/>
        <dbReference type="ChEBI" id="CHEBI:58437"/>
        <dbReference type="ChEBI" id="CHEBI:456215"/>
        <dbReference type="EC" id="6.3.5.1"/>
    </reaction>
</comment>
<feature type="binding site" evidence="7">
    <location>
        <position position="197"/>
    </location>
    <ligand>
        <name>L-glutamine</name>
        <dbReference type="ChEBI" id="CHEBI:58359"/>
    </ligand>
</feature>
<name>A0ABR7NVD4_9FIRM</name>
<evidence type="ECO:0000256" key="2">
    <source>
        <dbReference type="ARBA" id="ARBA00007145"/>
    </source>
</evidence>
<dbReference type="InterPro" id="IPR014445">
    <property type="entry name" value="Gln-dep_NAD_synthase"/>
</dbReference>
<feature type="binding site" evidence="7">
    <location>
        <position position="467"/>
    </location>
    <ligand>
        <name>deamido-NAD(+)</name>
        <dbReference type="ChEBI" id="CHEBI:58437"/>
        <note>ligand shared between two neighboring subunits</note>
    </ligand>
</feature>
<protein>
    <recommendedName>
        <fullName evidence="7 8">Glutamine-dependent NAD(+) synthetase</fullName>
        <ecNumber evidence="7 8">6.3.5.1</ecNumber>
    </recommendedName>
    <alternativeName>
        <fullName evidence="7 8">NAD(+) synthase [glutamine-hydrolyzing]</fullName>
    </alternativeName>
</protein>
<comment type="similarity">
    <text evidence="9">Belongs to the NAD synthetase family.</text>
</comment>
<feature type="active site" description="Nucleophile; for glutaminase activity" evidence="7">
    <location>
        <position position="170"/>
    </location>
</feature>
<reference evidence="11 12" key="1">
    <citation type="submission" date="2020-08" db="EMBL/GenBank/DDBJ databases">
        <title>Genome public.</title>
        <authorList>
            <person name="Liu C."/>
            <person name="Sun Q."/>
        </authorList>
    </citation>
    <scope>NUCLEOTIDE SEQUENCE [LARGE SCALE GENOMIC DNA]</scope>
    <source>
        <strain evidence="11 12">BX10</strain>
    </source>
</reference>
<dbReference type="PIRSF" id="PIRSF006630">
    <property type="entry name" value="NADS_GAT"/>
    <property type="match status" value="1"/>
</dbReference>
<feature type="binding site" evidence="7">
    <location>
        <begin position="472"/>
        <end position="475"/>
    </location>
    <ligand>
        <name>deamido-NAD(+)</name>
        <dbReference type="ChEBI" id="CHEBI:58437"/>
        <note>ligand shared between two neighboring subunits</note>
    </ligand>
</feature>
<dbReference type="SUPFAM" id="SSF56317">
    <property type="entry name" value="Carbon-nitrogen hydrolase"/>
    <property type="match status" value="1"/>
</dbReference>
<dbReference type="NCBIfam" id="NF002730">
    <property type="entry name" value="PRK02628.1"/>
    <property type="match status" value="1"/>
</dbReference>
<dbReference type="GO" id="GO:0008795">
    <property type="term" value="F:NAD+ synthase activity"/>
    <property type="evidence" value="ECO:0007669"/>
    <property type="project" value="UniProtKB-EC"/>
</dbReference>
<evidence type="ECO:0000256" key="7">
    <source>
        <dbReference type="HAMAP-Rule" id="MF_02090"/>
    </source>
</evidence>
<organism evidence="11 12">
    <name type="scientific">Enterocloster hominis</name>
    <name type="common">ex Liu et al. 2021</name>
    <dbReference type="NCBI Taxonomy" id="2763663"/>
    <lineage>
        <taxon>Bacteria</taxon>
        <taxon>Bacillati</taxon>
        <taxon>Bacillota</taxon>
        <taxon>Clostridia</taxon>
        <taxon>Lachnospirales</taxon>
        <taxon>Lachnospiraceae</taxon>
        <taxon>Enterocloster</taxon>
    </lineage>
</organism>
<feature type="binding site" evidence="7">
    <location>
        <position position="462"/>
    </location>
    <ligand>
        <name>ATP</name>
        <dbReference type="ChEBI" id="CHEBI:30616"/>
    </ligand>
</feature>
<dbReference type="Pfam" id="PF02540">
    <property type="entry name" value="NAD_synthase"/>
    <property type="match status" value="1"/>
</dbReference>
<comment type="similarity">
    <text evidence="2 7 8">In the C-terminal section; belongs to the NAD synthetase family.</text>
</comment>
<dbReference type="RefSeq" id="WP_262428065.1">
    <property type="nucleotide sequence ID" value="NZ_JACRTJ010000027.1"/>
</dbReference>